<proteinExistence type="predicted"/>
<dbReference type="EMBL" id="BK016136">
    <property type="protein sequence ID" value="DAF97749.1"/>
    <property type="molecule type" value="Genomic_DNA"/>
</dbReference>
<organism evidence="1">
    <name type="scientific">Myoviridae sp. ctYA416</name>
    <dbReference type="NCBI Taxonomy" id="2825125"/>
    <lineage>
        <taxon>Viruses</taxon>
        <taxon>Duplodnaviria</taxon>
        <taxon>Heunggongvirae</taxon>
        <taxon>Uroviricota</taxon>
        <taxon>Caudoviricetes</taxon>
    </lineage>
</organism>
<reference evidence="1" key="1">
    <citation type="journal article" date="2021" name="Proc. Natl. Acad. Sci. U.S.A.">
        <title>A Catalog of Tens of Thousands of Viruses from Human Metagenomes Reveals Hidden Associations with Chronic Diseases.</title>
        <authorList>
            <person name="Tisza M.J."/>
            <person name="Buck C.B."/>
        </authorList>
    </citation>
    <scope>NUCLEOTIDE SEQUENCE</scope>
    <source>
        <strain evidence="1">CtYA416</strain>
    </source>
</reference>
<sequence>MKNTSIYNLFFDHFKRLPYTGRNTSTLNCHQRQHSLINQLVPNCNEIKIYAYYKKSPRNNPAGRAPMQFSAKLSNGYWMVGQRCFID</sequence>
<evidence type="ECO:0000313" key="1">
    <source>
        <dbReference type="EMBL" id="DAF97749.1"/>
    </source>
</evidence>
<accession>A0A8S5UTF5</accession>
<protein>
    <submittedName>
        <fullName evidence="1">Uncharacterized protein</fullName>
    </submittedName>
</protein>
<name>A0A8S5UTF5_9CAUD</name>